<reference evidence="3 4" key="1">
    <citation type="submission" date="2015-04" db="EMBL/GenBank/DDBJ databases">
        <title>Lasius niger genome sequencing.</title>
        <authorList>
            <person name="Konorov E.A."/>
            <person name="Nikitin M.A."/>
            <person name="Kirill M.V."/>
            <person name="Chang P."/>
        </authorList>
    </citation>
    <scope>NUCLEOTIDE SEQUENCE [LARGE SCALE GENOMIC DNA]</scope>
    <source>
        <tissue evidence="3">Whole</tissue>
    </source>
</reference>
<protein>
    <submittedName>
        <fullName evidence="3">Uncharacterized protein</fullName>
    </submittedName>
</protein>
<proteinExistence type="predicted"/>
<keyword evidence="4" id="KW-1185">Reference proteome</keyword>
<dbReference type="OrthoDB" id="7558076at2759"/>
<dbReference type="AlphaFoldDB" id="A0A0J7K1J0"/>
<dbReference type="EMBL" id="LBMM01017209">
    <property type="protein sequence ID" value="KMQ84161.1"/>
    <property type="molecule type" value="Genomic_DNA"/>
</dbReference>
<dbReference type="EMBL" id="LBMM01017158">
    <property type="protein sequence ID" value="KMQ84187.1"/>
    <property type="molecule type" value="Genomic_DNA"/>
</dbReference>
<comment type="caution">
    <text evidence="3">The sequence shown here is derived from an EMBL/GenBank/DDBJ whole genome shotgun (WGS) entry which is preliminary data.</text>
</comment>
<name>A0A0J7K1J0_LASNI</name>
<dbReference type="Proteomes" id="UP000036403">
    <property type="component" value="Unassembled WGS sequence"/>
</dbReference>
<evidence type="ECO:0000313" key="3">
    <source>
        <dbReference type="EMBL" id="KMQ84187.1"/>
    </source>
</evidence>
<dbReference type="PaxDb" id="67767-A0A0J7K1J0"/>
<evidence type="ECO:0000256" key="1">
    <source>
        <dbReference type="SAM" id="MobiDB-lite"/>
    </source>
</evidence>
<feature type="region of interest" description="Disordered" evidence="1">
    <location>
        <begin position="75"/>
        <end position="95"/>
    </location>
</feature>
<evidence type="ECO:0000313" key="4">
    <source>
        <dbReference type="Proteomes" id="UP000036403"/>
    </source>
</evidence>
<evidence type="ECO:0000313" key="2">
    <source>
        <dbReference type="EMBL" id="KMQ84161.1"/>
    </source>
</evidence>
<organism evidence="3 4">
    <name type="scientific">Lasius niger</name>
    <name type="common">Black garden ant</name>
    <dbReference type="NCBI Taxonomy" id="67767"/>
    <lineage>
        <taxon>Eukaryota</taxon>
        <taxon>Metazoa</taxon>
        <taxon>Ecdysozoa</taxon>
        <taxon>Arthropoda</taxon>
        <taxon>Hexapoda</taxon>
        <taxon>Insecta</taxon>
        <taxon>Pterygota</taxon>
        <taxon>Neoptera</taxon>
        <taxon>Endopterygota</taxon>
        <taxon>Hymenoptera</taxon>
        <taxon>Apocrita</taxon>
        <taxon>Aculeata</taxon>
        <taxon>Formicoidea</taxon>
        <taxon>Formicidae</taxon>
        <taxon>Formicinae</taxon>
        <taxon>Lasius</taxon>
        <taxon>Lasius</taxon>
    </lineage>
</organism>
<sequence>MENTEQTEHDLLERAHQVTTLREYFAWLQRWEEFIKQLEECSRVKRSRFSIGVRQSLVARIARLEGAKTRLQRRFIPSGGDYSGDNNGKTRLAGD</sequence>
<gene>
    <name evidence="3" type="ORF">RF55_18233</name>
    <name evidence="2" type="ORF">RF55_18278</name>
</gene>
<accession>A0A0J7K1J0</accession>